<dbReference type="GO" id="GO:0003677">
    <property type="term" value="F:DNA binding"/>
    <property type="evidence" value="ECO:0007669"/>
    <property type="project" value="UniProtKB-UniRule"/>
</dbReference>
<dbReference type="PANTHER" id="PTHR46927:SF2">
    <property type="entry name" value="THAP DOMAIN-CONTAINING PROTEIN 8"/>
    <property type="match status" value="1"/>
</dbReference>
<keyword evidence="3" id="KW-0862">Zinc</keyword>
<evidence type="ECO:0000313" key="9">
    <source>
        <dbReference type="Proteomes" id="UP000515145"/>
    </source>
</evidence>
<dbReference type="InParanoid" id="A0A6P7JFJ0"/>
<dbReference type="Pfam" id="PF05485">
    <property type="entry name" value="THAP"/>
    <property type="match status" value="1"/>
</dbReference>
<dbReference type="InterPro" id="IPR006612">
    <property type="entry name" value="THAP_Znf"/>
</dbReference>
<dbReference type="Proteomes" id="UP000515145">
    <property type="component" value="Chromosome 13"/>
</dbReference>
<evidence type="ECO:0000313" key="10">
    <source>
        <dbReference type="RefSeq" id="XP_028275659.1"/>
    </source>
</evidence>
<evidence type="ECO:0000256" key="6">
    <source>
        <dbReference type="SAM" id="Coils"/>
    </source>
</evidence>
<gene>
    <name evidence="10" type="primary">LOC114444951</name>
</gene>
<keyword evidence="6" id="KW-0175">Coiled coil</keyword>
<dbReference type="OrthoDB" id="5982876at2759"/>
<evidence type="ECO:0000256" key="7">
    <source>
        <dbReference type="SAM" id="MobiDB-lite"/>
    </source>
</evidence>
<feature type="region of interest" description="Disordered" evidence="7">
    <location>
        <begin position="320"/>
        <end position="346"/>
    </location>
</feature>
<dbReference type="SUPFAM" id="SSF57716">
    <property type="entry name" value="Glucocorticoid receptor-like (DNA-binding domain)"/>
    <property type="match status" value="1"/>
</dbReference>
<keyword evidence="2 5" id="KW-0863">Zinc-finger</keyword>
<dbReference type="SMART" id="SM00980">
    <property type="entry name" value="THAP"/>
    <property type="match status" value="1"/>
</dbReference>
<dbReference type="SMART" id="SM00692">
    <property type="entry name" value="DM3"/>
    <property type="match status" value="1"/>
</dbReference>
<evidence type="ECO:0000256" key="3">
    <source>
        <dbReference type="ARBA" id="ARBA00022833"/>
    </source>
</evidence>
<keyword evidence="1" id="KW-0479">Metal-binding</keyword>
<dbReference type="InterPro" id="IPR052224">
    <property type="entry name" value="THAP_domain_protein"/>
</dbReference>
<protein>
    <submittedName>
        <fullName evidence="10">THAP domain-containing protein 5-like</fullName>
    </submittedName>
</protein>
<feature type="domain" description="THAP-type" evidence="8">
    <location>
        <begin position="1"/>
        <end position="82"/>
    </location>
</feature>
<dbReference type="GeneID" id="114444951"/>
<dbReference type="InterPro" id="IPR038441">
    <property type="entry name" value="THAP_Znf_sf"/>
</dbReference>
<keyword evidence="9" id="KW-1185">Reference proteome</keyword>
<dbReference type="PROSITE" id="PS50950">
    <property type="entry name" value="ZF_THAP"/>
    <property type="match status" value="1"/>
</dbReference>
<evidence type="ECO:0000256" key="1">
    <source>
        <dbReference type="ARBA" id="ARBA00022723"/>
    </source>
</evidence>
<dbReference type="RefSeq" id="XP_028275659.1">
    <property type="nucleotide sequence ID" value="XM_028419858.1"/>
</dbReference>
<evidence type="ECO:0000256" key="4">
    <source>
        <dbReference type="ARBA" id="ARBA00023125"/>
    </source>
</evidence>
<feature type="compositionally biased region" description="Basic and acidic residues" evidence="7">
    <location>
        <begin position="320"/>
        <end position="331"/>
    </location>
</feature>
<dbReference type="GO" id="GO:0008270">
    <property type="term" value="F:zinc ion binding"/>
    <property type="evidence" value="ECO:0007669"/>
    <property type="project" value="UniProtKB-KW"/>
</dbReference>
<proteinExistence type="predicted"/>
<dbReference type="Gene3D" id="6.20.210.20">
    <property type="entry name" value="THAP domain"/>
    <property type="match status" value="1"/>
</dbReference>
<reference evidence="10" key="1">
    <citation type="submission" date="2025-08" db="UniProtKB">
        <authorList>
            <consortium name="RefSeq"/>
        </authorList>
    </citation>
    <scope>IDENTIFICATION</scope>
</reference>
<evidence type="ECO:0000256" key="5">
    <source>
        <dbReference type="PROSITE-ProRule" id="PRU00309"/>
    </source>
</evidence>
<name>A0A6P7JFJ0_9TELE</name>
<sequence length="446" mass="49984">MPKYCSVQNCRNDSGSSNDRKSFYKFPLQDPVRLQQWLRNMGRENWTPSRHQYICHEHFAPSCFKVRWGIRYLESDAVPTIFQVSKKRVCTDPGDQLNPKRFRASSNESIAVSIDGPVPYDSTEMHTVHLYEITVEPSQQTAASIVEPSDAGESDSSLQTGLKPLALNVPLTLLQADLSDIEENIEEVVFMSECPAGEWQDEHMNGIAATILSQGHSLVMNDSTFSCTEETVVSDGAEDLTYTTEDLSDGHEGRETQVITFFETIPNILPNKTSAQFTFSPDTVLSSALSSKPIASILPIVSKHEVPSPNSLVLTVERLDTDGGGEGRSEEDNAQQPDYRLEEHSYHKNSLSKEQLEAIVAELQKKVKVLQQRHRRHLEKLLGLENTVSQLRQSNLLNEERLQLLERAYIQTSAAVPDPGETVAIIYEEDDVAYLYTPLNDSEAKL</sequence>
<keyword evidence="4 5" id="KW-0238">DNA-binding</keyword>
<dbReference type="PANTHER" id="PTHR46927">
    <property type="entry name" value="AGAP005574-PA"/>
    <property type="match status" value="1"/>
</dbReference>
<organism evidence="9 10">
    <name type="scientific">Parambassis ranga</name>
    <name type="common">Indian glassy fish</name>
    <dbReference type="NCBI Taxonomy" id="210632"/>
    <lineage>
        <taxon>Eukaryota</taxon>
        <taxon>Metazoa</taxon>
        <taxon>Chordata</taxon>
        <taxon>Craniata</taxon>
        <taxon>Vertebrata</taxon>
        <taxon>Euteleostomi</taxon>
        <taxon>Actinopterygii</taxon>
        <taxon>Neopterygii</taxon>
        <taxon>Teleostei</taxon>
        <taxon>Neoteleostei</taxon>
        <taxon>Acanthomorphata</taxon>
        <taxon>Ovalentaria</taxon>
        <taxon>Ambassidae</taxon>
        <taxon>Parambassis</taxon>
    </lineage>
</organism>
<dbReference type="AlphaFoldDB" id="A0A6P7JFJ0"/>
<evidence type="ECO:0000256" key="2">
    <source>
        <dbReference type="ARBA" id="ARBA00022771"/>
    </source>
</evidence>
<feature type="coiled-coil region" evidence="6">
    <location>
        <begin position="353"/>
        <end position="380"/>
    </location>
</feature>
<accession>A0A6P7JFJ0</accession>
<evidence type="ECO:0000259" key="8">
    <source>
        <dbReference type="PROSITE" id="PS50950"/>
    </source>
</evidence>